<name>A0ABU9EDQ6_9BACT</name>
<evidence type="ECO:0000313" key="2">
    <source>
        <dbReference type="EMBL" id="MEK9501635.1"/>
    </source>
</evidence>
<dbReference type="InterPro" id="IPR025870">
    <property type="entry name" value="Glyoxalase-like_dom"/>
</dbReference>
<dbReference type="PANTHER" id="PTHR40265">
    <property type="entry name" value="BLL2707 PROTEIN"/>
    <property type="match status" value="1"/>
</dbReference>
<accession>A0ABU9EDQ6</accession>
<keyword evidence="3" id="KW-1185">Reference proteome</keyword>
<dbReference type="Gene3D" id="3.10.180.10">
    <property type="entry name" value="2,3-Dihydroxybiphenyl 1,2-Dioxygenase, domain 1"/>
    <property type="match status" value="1"/>
</dbReference>
<reference evidence="2 3" key="1">
    <citation type="submission" date="2024-02" db="EMBL/GenBank/DDBJ databases">
        <title>A novel Gemmatimonadota bacterium.</title>
        <authorList>
            <person name="Du Z.-J."/>
            <person name="Ye Y.-Q."/>
        </authorList>
    </citation>
    <scope>NUCLEOTIDE SEQUENCE [LARGE SCALE GENOMIC DNA]</scope>
    <source>
        <strain evidence="2 3">DH-20</strain>
    </source>
</reference>
<proteinExistence type="predicted"/>
<evidence type="ECO:0000313" key="3">
    <source>
        <dbReference type="Proteomes" id="UP001484239"/>
    </source>
</evidence>
<dbReference type="EMBL" id="JBBHLI010000006">
    <property type="protein sequence ID" value="MEK9501635.1"/>
    <property type="molecule type" value="Genomic_DNA"/>
</dbReference>
<protein>
    <submittedName>
        <fullName evidence="2">VOC family protein</fullName>
    </submittedName>
</protein>
<comment type="caution">
    <text evidence="2">The sequence shown here is derived from an EMBL/GenBank/DDBJ whole genome shotgun (WGS) entry which is preliminary data.</text>
</comment>
<dbReference type="InterPro" id="IPR029068">
    <property type="entry name" value="Glyas_Bleomycin-R_OHBP_Dase"/>
</dbReference>
<dbReference type="PANTHER" id="PTHR40265:SF1">
    <property type="entry name" value="GLYOXALASE-LIKE DOMAIN-CONTAINING PROTEIN"/>
    <property type="match status" value="1"/>
</dbReference>
<dbReference type="SUPFAM" id="SSF54593">
    <property type="entry name" value="Glyoxalase/Bleomycin resistance protein/Dihydroxybiphenyl dioxygenase"/>
    <property type="match status" value="1"/>
</dbReference>
<dbReference type="Proteomes" id="UP001484239">
    <property type="component" value="Unassembled WGS sequence"/>
</dbReference>
<organism evidence="2 3">
    <name type="scientific">Gaopeijia maritima</name>
    <dbReference type="NCBI Taxonomy" id="3119007"/>
    <lineage>
        <taxon>Bacteria</taxon>
        <taxon>Pseudomonadati</taxon>
        <taxon>Gemmatimonadota</taxon>
        <taxon>Longimicrobiia</taxon>
        <taxon>Gaopeijiales</taxon>
        <taxon>Gaopeijiaceae</taxon>
        <taxon>Gaopeijia</taxon>
    </lineage>
</organism>
<gene>
    <name evidence="2" type="ORF">WI372_11650</name>
</gene>
<feature type="domain" description="Glyoxalase-like" evidence="1">
    <location>
        <begin position="7"/>
        <end position="179"/>
    </location>
</feature>
<dbReference type="RefSeq" id="WP_405282407.1">
    <property type="nucleotide sequence ID" value="NZ_CP144380.1"/>
</dbReference>
<dbReference type="Pfam" id="PF13468">
    <property type="entry name" value="Glyoxalase_3"/>
    <property type="match status" value="1"/>
</dbReference>
<evidence type="ECO:0000259" key="1">
    <source>
        <dbReference type="Pfam" id="PF13468"/>
    </source>
</evidence>
<sequence>MTQPLALDHLLYATPDVDATTAELEERFGVRFNPGGRHPNWGTRNRILPLGGSVYLEVIGPDEEQPEQAGNRILDVDRMQGPAMRWWAVRTRRLVGAVEALRAASLDPGSIIQGKRHRPDGTLLSWSMTDPRARSLDGILPLLIDWEQTTHPGAEASGVTLRDLRIEHPDPARFAVAFDRFGLPEVARGEVAAIVTTFDTPNGAITLR</sequence>